<evidence type="ECO:0000256" key="1">
    <source>
        <dbReference type="SAM" id="MobiDB-lite"/>
    </source>
</evidence>
<proteinExistence type="predicted"/>
<gene>
    <name evidence="2" type="ORF">RCOM_0032560</name>
</gene>
<sequence>MWGRQQEQQTAGQLWWVGGEETGAPRQVGQSPSGGGEGGGGLAECIVLDEMKGFWRM</sequence>
<reference evidence="3" key="1">
    <citation type="journal article" date="2010" name="Nat. Biotechnol.">
        <title>Draft genome sequence of the oilseed species Ricinus communis.</title>
        <authorList>
            <person name="Chan A.P."/>
            <person name="Crabtree J."/>
            <person name="Zhao Q."/>
            <person name="Lorenzi H."/>
            <person name="Orvis J."/>
            <person name="Puiu D."/>
            <person name="Melake-Berhan A."/>
            <person name="Jones K.M."/>
            <person name="Redman J."/>
            <person name="Chen G."/>
            <person name="Cahoon E.B."/>
            <person name="Gedil M."/>
            <person name="Stanke M."/>
            <person name="Haas B.J."/>
            <person name="Wortman J.R."/>
            <person name="Fraser-Liggett C.M."/>
            <person name="Ravel J."/>
            <person name="Rabinowicz P.D."/>
        </authorList>
    </citation>
    <scope>NUCLEOTIDE SEQUENCE [LARGE SCALE GENOMIC DNA]</scope>
    <source>
        <strain evidence="3">cv. Hale</strain>
    </source>
</reference>
<dbReference type="EMBL" id="EQ974583">
    <property type="protein sequence ID" value="EEF28643.1"/>
    <property type="molecule type" value="Genomic_DNA"/>
</dbReference>
<dbReference type="InParanoid" id="B9T671"/>
<feature type="compositionally biased region" description="Polar residues" evidence="1">
    <location>
        <begin position="1"/>
        <end position="12"/>
    </location>
</feature>
<evidence type="ECO:0000313" key="3">
    <source>
        <dbReference type="Proteomes" id="UP000008311"/>
    </source>
</evidence>
<name>B9T671_RICCO</name>
<feature type="region of interest" description="Disordered" evidence="1">
    <location>
        <begin position="1"/>
        <end position="42"/>
    </location>
</feature>
<organism evidence="2 3">
    <name type="scientific">Ricinus communis</name>
    <name type="common">Castor bean</name>
    <dbReference type="NCBI Taxonomy" id="3988"/>
    <lineage>
        <taxon>Eukaryota</taxon>
        <taxon>Viridiplantae</taxon>
        <taxon>Streptophyta</taxon>
        <taxon>Embryophyta</taxon>
        <taxon>Tracheophyta</taxon>
        <taxon>Spermatophyta</taxon>
        <taxon>Magnoliopsida</taxon>
        <taxon>eudicotyledons</taxon>
        <taxon>Gunneridae</taxon>
        <taxon>Pentapetalae</taxon>
        <taxon>rosids</taxon>
        <taxon>fabids</taxon>
        <taxon>Malpighiales</taxon>
        <taxon>Euphorbiaceae</taxon>
        <taxon>Acalyphoideae</taxon>
        <taxon>Acalypheae</taxon>
        <taxon>Ricinus</taxon>
    </lineage>
</organism>
<evidence type="ECO:0000313" key="2">
    <source>
        <dbReference type="EMBL" id="EEF28643.1"/>
    </source>
</evidence>
<protein>
    <submittedName>
        <fullName evidence="2">Uncharacterized protein</fullName>
    </submittedName>
</protein>
<accession>B9T671</accession>
<feature type="compositionally biased region" description="Gly residues" evidence="1">
    <location>
        <begin position="32"/>
        <end position="42"/>
    </location>
</feature>
<dbReference type="AlphaFoldDB" id="B9T671"/>
<dbReference type="Proteomes" id="UP000008311">
    <property type="component" value="Unassembled WGS sequence"/>
</dbReference>
<keyword evidence="3" id="KW-1185">Reference proteome</keyword>